<evidence type="ECO:0000256" key="1">
    <source>
        <dbReference type="SAM" id="Phobius"/>
    </source>
</evidence>
<accession>Q1IT39</accession>
<keyword evidence="3" id="KW-1185">Reference proteome</keyword>
<organism evidence="2 3">
    <name type="scientific">Koribacter versatilis (strain Ellin345)</name>
    <dbReference type="NCBI Taxonomy" id="204669"/>
    <lineage>
        <taxon>Bacteria</taxon>
        <taxon>Pseudomonadati</taxon>
        <taxon>Acidobacteriota</taxon>
        <taxon>Terriglobia</taxon>
        <taxon>Terriglobales</taxon>
        <taxon>Candidatus Korobacteraceae</taxon>
        <taxon>Candidatus Korobacter</taxon>
    </lineage>
</organism>
<protein>
    <submittedName>
        <fullName evidence="2">Uncharacterized protein</fullName>
    </submittedName>
</protein>
<reference evidence="2 3" key="1">
    <citation type="journal article" date="2009" name="Appl. Environ. Microbiol.">
        <title>Three genomes from the phylum Acidobacteria provide insight into the lifestyles of these microorganisms in soils.</title>
        <authorList>
            <person name="Ward N.L."/>
            <person name="Challacombe J.F."/>
            <person name="Janssen P.H."/>
            <person name="Henrissat B."/>
            <person name="Coutinho P.M."/>
            <person name="Wu M."/>
            <person name="Xie G."/>
            <person name="Haft D.H."/>
            <person name="Sait M."/>
            <person name="Badger J."/>
            <person name="Barabote R.D."/>
            <person name="Bradley B."/>
            <person name="Brettin T.S."/>
            <person name="Brinkac L.M."/>
            <person name="Bruce D."/>
            <person name="Creasy T."/>
            <person name="Daugherty S.C."/>
            <person name="Davidsen T.M."/>
            <person name="DeBoy R.T."/>
            <person name="Detter J.C."/>
            <person name="Dodson R.J."/>
            <person name="Durkin A.S."/>
            <person name="Ganapathy A."/>
            <person name="Gwinn-Giglio M."/>
            <person name="Han C.S."/>
            <person name="Khouri H."/>
            <person name="Kiss H."/>
            <person name="Kothari S.P."/>
            <person name="Madupu R."/>
            <person name="Nelson K.E."/>
            <person name="Nelson W.C."/>
            <person name="Paulsen I."/>
            <person name="Penn K."/>
            <person name="Ren Q."/>
            <person name="Rosovitz M.J."/>
            <person name="Selengut J.D."/>
            <person name="Shrivastava S."/>
            <person name="Sullivan S.A."/>
            <person name="Tapia R."/>
            <person name="Thompson L.S."/>
            <person name="Watkins K.L."/>
            <person name="Yang Q."/>
            <person name="Yu C."/>
            <person name="Zafar N."/>
            <person name="Zhou L."/>
            <person name="Kuske C.R."/>
        </authorList>
    </citation>
    <scope>NUCLEOTIDE SEQUENCE [LARGE SCALE GENOMIC DNA]</scope>
    <source>
        <strain evidence="2 3">Ellin345</strain>
    </source>
</reference>
<keyword evidence="1" id="KW-0472">Membrane</keyword>
<dbReference type="RefSeq" id="WP_011521763.1">
    <property type="nucleotide sequence ID" value="NC_008009.1"/>
</dbReference>
<dbReference type="EnsemblBacteria" id="ABF39961">
    <property type="protein sequence ID" value="ABF39961"/>
    <property type="gene ID" value="Acid345_0958"/>
</dbReference>
<evidence type="ECO:0000313" key="3">
    <source>
        <dbReference type="Proteomes" id="UP000002432"/>
    </source>
</evidence>
<keyword evidence="1" id="KW-0812">Transmembrane</keyword>
<dbReference type="AlphaFoldDB" id="Q1IT39"/>
<dbReference type="HOGENOM" id="CLU_2023664_0_0_0"/>
<evidence type="ECO:0000313" key="2">
    <source>
        <dbReference type="EMBL" id="ABF39961.1"/>
    </source>
</evidence>
<dbReference type="STRING" id="204669.Acid345_0958"/>
<name>Q1IT39_KORVE</name>
<feature type="transmembrane region" description="Helical" evidence="1">
    <location>
        <begin position="99"/>
        <end position="118"/>
    </location>
</feature>
<sequence length="122" mass="13898">MAVAEKTEQFLRTNTPALVRRYVGFRLTLIVVLILAAWNILVYGIIMSSRTPAQYVAVHKAARDMMRSTGFFITFNSAVFVGFYAIYATRRTEYTYLRTYVFGMALAALVSEILNFVLPLPR</sequence>
<feature type="transmembrane region" description="Helical" evidence="1">
    <location>
        <begin position="68"/>
        <end position="87"/>
    </location>
</feature>
<keyword evidence="1" id="KW-1133">Transmembrane helix</keyword>
<dbReference type="EMBL" id="CP000360">
    <property type="protein sequence ID" value="ABF39961.1"/>
    <property type="molecule type" value="Genomic_DNA"/>
</dbReference>
<proteinExistence type="predicted"/>
<dbReference type="Proteomes" id="UP000002432">
    <property type="component" value="Chromosome"/>
</dbReference>
<feature type="transmembrane region" description="Helical" evidence="1">
    <location>
        <begin position="23"/>
        <end position="47"/>
    </location>
</feature>
<dbReference type="KEGG" id="aba:Acid345_0958"/>
<gene>
    <name evidence="2" type="ordered locus">Acid345_0958</name>
</gene>